<feature type="transmembrane region" description="Helical" evidence="2">
    <location>
        <begin position="37"/>
        <end position="56"/>
    </location>
</feature>
<proteinExistence type="predicted"/>
<keyword evidence="2" id="KW-0472">Membrane</keyword>
<evidence type="ECO:0000313" key="3">
    <source>
        <dbReference type="EMBL" id="CAB4219813.1"/>
    </source>
</evidence>
<evidence type="ECO:0000256" key="2">
    <source>
        <dbReference type="SAM" id="Phobius"/>
    </source>
</evidence>
<organism evidence="3">
    <name type="scientific">uncultured Caudovirales phage</name>
    <dbReference type="NCBI Taxonomy" id="2100421"/>
    <lineage>
        <taxon>Viruses</taxon>
        <taxon>Duplodnaviria</taxon>
        <taxon>Heunggongvirae</taxon>
        <taxon>Uroviricota</taxon>
        <taxon>Caudoviricetes</taxon>
        <taxon>Peduoviridae</taxon>
        <taxon>Maltschvirus</taxon>
        <taxon>Maltschvirus maltsch</taxon>
    </lineage>
</organism>
<keyword evidence="2" id="KW-1133">Transmembrane helix</keyword>
<feature type="compositionally biased region" description="Low complexity" evidence="1">
    <location>
        <begin position="473"/>
        <end position="482"/>
    </location>
</feature>
<reference evidence="3" key="1">
    <citation type="submission" date="2020-05" db="EMBL/GenBank/DDBJ databases">
        <authorList>
            <person name="Chiriac C."/>
            <person name="Salcher M."/>
            <person name="Ghai R."/>
            <person name="Kavagutti S V."/>
        </authorList>
    </citation>
    <scope>NUCLEOTIDE SEQUENCE</scope>
</reference>
<evidence type="ECO:0000256" key="1">
    <source>
        <dbReference type="SAM" id="MobiDB-lite"/>
    </source>
</evidence>
<feature type="region of interest" description="Disordered" evidence="1">
    <location>
        <begin position="473"/>
        <end position="496"/>
    </location>
</feature>
<keyword evidence="2" id="KW-0812">Transmembrane</keyword>
<sequence length="568" mass="59137">MAKPITVSIVGNAGPLKKAVGEADNALEKLSGSFKKVAAVTAVGVGAIAAGIGFAVKAAAEDQKAFELLNQALQANTNATKEQISAIDENIGAMSIQIGIADDQLRPAFANLARATGDVTKSQELLTLSTNISAATGKDLESVSIALSKAYGGNVAGLQKLGIPLDENLIKTKDFDGAVLALSATFAGAADAAANTFEGKVTRLKIALGETVEQVGGFMIPIFTELADLFLNKVVPYVNDLADKIGPYLVKALTGLSTFINDTLVPAFNTYFLPVLKTLVEFVQKNLIPAFFAFVGFIKDTLIPIVLAIAIPIFEGLAKIFTIVAQKIDENRETIIKYFNFLQSFYTLIKEKIAPVVGVVLKVAFEILAKAIGPAIDVIFLFIDAFASIGSFLVKVANGVLGTIEAMVNGIISGVNKAIDVLNMLPGVDIGKTGAIDITLPTISAPSSAGTTVTTPTLADRVQSPAFISTPTGITLPTTTSSSGGGGKETPTFKTEKAQFTPASEAFQGITTVGIAERIAARDAAPSTVNITVNAVTADAGLPNLIVEQLQLYNLISGPVDVNVRGAF</sequence>
<feature type="transmembrane region" description="Helical" evidence="2">
    <location>
        <begin position="287"/>
        <end position="314"/>
    </location>
</feature>
<dbReference type="EMBL" id="LR797486">
    <property type="protein sequence ID" value="CAB4219813.1"/>
    <property type="molecule type" value="Genomic_DNA"/>
</dbReference>
<name>A0A6J5SWC3_9CAUD</name>
<gene>
    <name evidence="3" type="ORF">UFOVP1639_23</name>
</gene>
<protein>
    <submittedName>
        <fullName evidence="3">Uncharacterized protein</fullName>
    </submittedName>
</protein>
<accession>A0A6J5SWC3</accession>